<keyword evidence="3 8" id="KW-0436">Ligase</keyword>
<dbReference type="SUPFAM" id="SSF52540">
    <property type="entry name" value="P-loop containing nucleoside triphosphate hydrolases"/>
    <property type="match status" value="1"/>
</dbReference>
<dbReference type="GO" id="GO:0005524">
    <property type="term" value="F:ATP binding"/>
    <property type="evidence" value="ECO:0007669"/>
    <property type="project" value="UniProtKB-UniRule"/>
</dbReference>
<feature type="domain" description="CobQ/CobB/MinD/ParA nucleotide binding" evidence="9">
    <location>
        <begin position="1"/>
        <end position="168"/>
    </location>
</feature>
<dbReference type="Proteomes" id="UP000427906">
    <property type="component" value="Chromosome"/>
</dbReference>
<dbReference type="Pfam" id="PF01656">
    <property type="entry name" value="CbiA"/>
    <property type="match status" value="1"/>
</dbReference>
<reference evidence="11 12" key="1">
    <citation type="submission" date="2019-11" db="EMBL/GenBank/DDBJ databases">
        <title>Comparative genomics of hydrocarbon-degrading Desulfosarcina strains.</title>
        <authorList>
            <person name="Watanabe M."/>
            <person name="Kojima H."/>
            <person name="Fukui M."/>
        </authorList>
    </citation>
    <scope>NUCLEOTIDE SEQUENCE [LARGE SCALE GENOMIC DNA]</scope>
    <source>
        <strain evidence="11 12">PL12</strain>
    </source>
</reference>
<keyword evidence="7 8" id="KW-0315">Glutamine amidotransferase</keyword>
<keyword evidence="12" id="KW-1185">Reference proteome</keyword>
<dbReference type="NCBIfam" id="NF002204">
    <property type="entry name" value="PRK01077.1"/>
    <property type="match status" value="1"/>
</dbReference>
<feature type="site" description="Increases nucleophilicity of active site Cys" evidence="8">
    <location>
        <position position="412"/>
    </location>
</feature>
<evidence type="ECO:0000256" key="2">
    <source>
        <dbReference type="ARBA" id="ARBA00022573"/>
    </source>
</evidence>
<dbReference type="PANTHER" id="PTHR43873:SF1">
    <property type="entry name" value="COBYRINATE A,C-DIAMIDE SYNTHASE"/>
    <property type="match status" value="1"/>
</dbReference>
<keyword evidence="4 8" id="KW-0547">Nucleotide-binding</keyword>
<dbReference type="InterPro" id="IPR004484">
    <property type="entry name" value="CbiA/CobB_synth"/>
</dbReference>
<dbReference type="CDD" id="cd05388">
    <property type="entry name" value="CobB_N"/>
    <property type="match status" value="1"/>
</dbReference>
<dbReference type="InterPro" id="IPR002586">
    <property type="entry name" value="CobQ/CobB/MinD/ParA_Nub-bd_dom"/>
</dbReference>
<comment type="domain">
    <text evidence="8">Comprises of two domains. The C-terminal domain contains the binding site for glutamine and catalyzes the hydrolysis of this substrate to glutamate and ammonia. The N-terminal domain is anticipated to bind ATP and cobyrinate and catalyzes the ultimate synthesis of the diamide product. The ammonia produced via the glutaminase domain is probably translocated to the adjacent domain via a molecular tunnel, where it reacts with an activated intermediate.</text>
</comment>
<dbReference type="InterPro" id="IPR027417">
    <property type="entry name" value="P-loop_NTPase"/>
</dbReference>
<accession>A0A5K7Z6U4</accession>
<dbReference type="EMBL" id="AP021874">
    <property type="protein sequence ID" value="BBO72227.1"/>
    <property type="molecule type" value="Genomic_DNA"/>
</dbReference>
<dbReference type="NCBIfam" id="TIGR00379">
    <property type="entry name" value="cobB"/>
    <property type="match status" value="1"/>
</dbReference>
<comment type="function">
    <text evidence="8">Catalyzes the ATP-dependent amidation of the two carboxylate groups at positions a and c of cobyrinate, using either L-glutamine or ammonia as the nitrogen source.</text>
</comment>
<evidence type="ECO:0000259" key="9">
    <source>
        <dbReference type="Pfam" id="PF01656"/>
    </source>
</evidence>
<evidence type="ECO:0000256" key="5">
    <source>
        <dbReference type="ARBA" id="ARBA00022840"/>
    </source>
</evidence>
<dbReference type="UniPathway" id="UPA00148">
    <property type="reaction ID" value="UER00231"/>
</dbReference>
<dbReference type="Gene3D" id="3.40.50.880">
    <property type="match status" value="1"/>
</dbReference>
<protein>
    <recommendedName>
        <fullName evidence="8">Cobyrinate a,c-diamide synthase</fullName>
        <ecNumber evidence="8">6.3.5.11</ecNumber>
    </recommendedName>
    <alternativeName>
        <fullName evidence="8">Cobyrinic acid a,c-diamide synthetase</fullName>
    </alternativeName>
</protein>
<sequence>MAALTARGHTVAPFKVGPDFIDPGHHSRVTGRASRNLDGWMLSQAYNLDLFARQAGGADIAVVEGVMGLFDGYDGRSEAGSTAQMAKWLDLPVVLVVGARAMARSAAALVQGFERFDRGVSYAGVLFNHLGSDRHLDYLKDAMDGHVHMPVLGGVLRDETIAIPERHLGLVTRDDHDMTDADRIRLAGLVERRLDLDALLEGLPEIDLQGRPSRPVPMGKPAGVRIGVARDAAFCFYYPDNLELLAAAGAQLVYFSPLADNRLPEGLDGLYFGGGYPELHASDLADNRPLRQEIRQLSRKNMPIYGECGGFMYLCREMGDTHGDVFPMTGCLPFGTRMLDRLKALGYREIAQTQPSVLGPAGQIMRGHEFHYSTIADGAGGVSGVYRVTDRAGMETPAEGFAAGQTLGSYVHLHFGSCPPAARYFVDACRQWRDKTKSKGLNDETQ</sequence>
<dbReference type="GO" id="GO:0042242">
    <property type="term" value="F:cobyrinic acid a,c-diamide synthase activity"/>
    <property type="evidence" value="ECO:0007669"/>
    <property type="project" value="UniProtKB-UniRule"/>
</dbReference>
<dbReference type="HAMAP" id="MF_00027">
    <property type="entry name" value="CobB_CbiA"/>
    <property type="match status" value="1"/>
</dbReference>
<evidence type="ECO:0000256" key="8">
    <source>
        <dbReference type="HAMAP-Rule" id="MF_00027"/>
    </source>
</evidence>
<evidence type="ECO:0000256" key="4">
    <source>
        <dbReference type="ARBA" id="ARBA00022741"/>
    </source>
</evidence>
<evidence type="ECO:0000259" key="10">
    <source>
        <dbReference type="Pfam" id="PF07685"/>
    </source>
</evidence>
<organism evidence="11 12">
    <name type="scientific">Desulfosarcina alkanivorans</name>
    <dbReference type="NCBI Taxonomy" id="571177"/>
    <lineage>
        <taxon>Bacteria</taxon>
        <taxon>Pseudomonadati</taxon>
        <taxon>Thermodesulfobacteriota</taxon>
        <taxon>Desulfobacteria</taxon>
        <taxon>Desulfobacterales</taxon>
        <taxon>Desulfosarcinaceae</taxon>
        <taxon>Desulfosarcina</taxon>
    </lineage>
</organism>
<evidence type="ECO:0000313" key="11">
    <source>
        <dbReference type="EMBL" id="BBO72227.1"/>
    </source>
</evidence>
<dbReference type="Pfam" id="PF07685">
    <property type="entry name" value="GATase_3"/>
    <property type="match status" value="1"/>
</dbReference>
<dbReference type="Gene3D" id="3.40.50.300">
    <property type="entry name" value="P-loop containing nucleotide triphosphate hydrolases"/>
    <property type="match status" value="1"/>
</dbReference>
<dbReference type="InterPro" id="IPR011698">
    <property type="entry name" value="GATase_3"/>
</dbReference>
<dbReference type="KEGG" id="dalk:DSCA_61570"/>
<evidence type="ECO:0000256" key="7">
    <source>
        <dbReference type="ARBA" id="ARBA00022962"/>
    </source>
</evidence>
<comment type="catalytic activity">
    <reaction evidence="8">
        <text>cob(II)yrinate + 2 L-glutamine + 2 ATP + 2 H2O = cob(II)yrinate a,c diamide + 2 L-glutamate + 2 ADP + 2 phosphate + 2 H(+)</text>
        <dbReference type="Rhea" id="RHEA:26289"/>
        <dbReference type="ChEBI" id="CHEBI:15377"/>
        <dbReference type="ChEBI" id="CHEBI:15378"/>
        <dbReference type="ChEBI" id="CHEBI:29985"/>
        <dbReference type="ChEBI" id="CHEBI:30616"/>
        <dbReference type="ChEBI" id="CHEBI:43474"/>
        <dbReference type="ChEBI" id="CHEBI:58359"/>
        <dbReference type="ChEBI" id="CHEBI:58537"/>
        <dbReference type="ChEBI" id="CHEBI:58894"/>
        <dbReference type="ChEBI" id="CHEBI:456216"/>
        <dbReference type="EC" id="6.3.5.11"/>
    </reaction>
</comment>
<evidence type="ECO:0000313" key="12">
    <source>
        <dbReference type="Proteomes" id="UP000427906"/>
    </source>
</evidence>
<comment type="cofactor">
    <cofactor evidence="1 8">
        <name>Mg(2+)</name>
        <dbReference type="ChEBI" id="CHEBI:18420"/>
    </cofactor>
</comment>
<keyword evidence="6 8" id="KW-0460">Magnesium</keyword>
<evidence type="ECO:0000256" key="3">
    <source>
        <dbReference type="ARBA" id="ARBA00022598"/>
    </source>
</evidence>
<feature type="active site" description="Nucleophile" evidence="8">
    <location>
        <position position="308"/>
    </location>
</feature>
<dbReference type="PROSITE" id="PS51274">
    <property type="entry name" value="GATASE_COBBQ"/>
    <property type="match status" value="1"/>
</dbReference>
<feature type="domain" description="CobB/CobQ-like glutamine amidotransferase" evidence="10">
    <location>
        <begin position="225"/>
        <end position="417"/>
    </location>
</feature>
<dbReference type="SUPFAM" id="SSF52317">
    <property type="entry name" value="Class I glutamine amidotransferase-like"/>
    <property type="match status" value="1"/>
</dbReference>
<dbReference type="CDD" id="cd03130">
    <property type="entry name" value="GATase1_CobB"/>
    <property type="match status" value="1"/>
</dbReference>
<dbReference type="PANTHER" id="PTHR43873">
    <property type="entry name" value="COBYRINATE A,C-DIAMIDE SYNTHASE"/>
    <property type="match status" value="1"/>
</dbReference>
<gene>
    <name evidence="8 11" type="primary">cbiA</name>
    <name evidence="11" type="ORF">DSCA_61570</name>
</gene>
<evidence type="ECO:0000256" key="6">
    <source>
        <dbReference type="ARBA" id="ARBA00022842"/>
    </source>
</evidence>
<comment type="similarity">
    <text evidence="8">Belongs to the CobB/CbiA family.</text>
</comment>
<dbReference type="InterPro" id="IPR029062">
    <property type="entry name" value="Class_I_gatase-like"/>
</dbReference>
<dbReference type="GO" id="GO:0009236">
    <property type="term" value="P:cobalamin biosynthetic process"/>
    <property type="evidence" value="ECO:0007669"/>
    <property type="project" value="UniProtKB-UniRule"/>
</dbReference>
<evidence type="ECO:0000256" key="1">
    <source>
        <dbReference type="ARBA" id="ARBA00001946"/>
    </source>
</evidence>
<comment type="pathway">
    <text evidence="8">Cofactor biosynthesis; adenosylcobalamin biosynthesis; cob(II)yrinate a,c-diamide from sirohydrochlorin (anaerobic route): step 10/10.</text>
</comment>
<keyword evidence="2 8" id="KW-0169">Cobalamin biosynthesis</keyword>
<keyword evidence="5 8" id="KW-0067">ATP-binding</keyword>
<dbReference type="AlphaFoldDB" id="A0A5K7Z6U4"/>
<proteinExistence type="inferred from homology"/>
<name>A0A5K7Z6U4_9BACT</name>
<comment type="miscellaneous">
    <text evidence="8">The a and c carboxylates of cobyrinate are activated for nucleophilic attack via formation of a phosphorylated intermediate by ATP. CbiA catalyzes first the amidation of the c-carboxylate, and then that of the a-carboxylate.</text>
</comment>
<dbReference type="EC" id="6.3.5.11" evidence="8"/>